<proteinExistence type="predicted"/>
<dbReference type="Pfam" id="PF04909">
    <property type="entry name" value="Amidohydro_2"/>
    <property type="match status" value="1"/>
</dbReference>
<dbReference type="AlphaFoldDB" id="A0A1M5I150"/>
<dbReference type="InterPro" id="IPR032465">
    <property type="entry name" value="ACMSD"/>
</dbReference>
<evidence type="ECO:0000256" key="2">
    <source>
        <dbReference type="SAM" id="MobiDB-lite"/>
    </source>
</evidence>
<evidence type="ECO:0000259" key="3">
    <source>
        <dbReference type="Pfam" id="PF04909"/>
    </source>
</evidence>
<name>A0A1M5I150_9BRAD</name>
<dbReference type="GO" id="GO:0019748">
    <property type="term" value="P:secondary metabolic process"/>
    <property type="evidence" value="ECO:0007669"/>
    <property type="project" value="TreeGrafter"/>
</dbReference>
<accession>A0A1M5I150</accession>
<dbReference type="SUPFAM" id="SSF51556">
    <property type="entry name" value="Metallo-dependent hydrolases"/>
    <property type="match status" value="1"/>
</dbReference>
<dbReference type="InterPro" id="IPR006680">
    <property type="entry name" value="Amidohydro-rel"/>
</dbReference>
<reference evidence="4 5" key="1">
    <citation type="submission" date="2016-11" db="EMBL/GenBank/DDBJ databases">
        <authorList>
            <person name="Jaros S."/>
            <person name="Januszkiewicz K."/>
            <person name="Wedrychowicz H."/>
        </authorList>
    </citation>
    <scope>NUCLEOTIDE SEQUENCE [LARGE SCALE GENOMIC DNA]</scope>
    <source>
        <strain evidence="4 5">GAS242</strain>
    </source>
</reference>
<keyword evidence="1" id="KW-0456">Lyase</keyword>
<feature type="region of interest" description="Disordered" evidence="2">
    <location>
        <begin position="76"/>
        <end position="97"/>
    </location>
</feature>
<feature type="compositionally biased region" description="Polar residues" evidence="2">
    <location>
        <begin position="76"/>
        <end position="85"/>
    </location>
</feature>
<dbReference type="InterPro" id="IPR032466">
    <property type="entry name" value="Metal_Hydrolase"/>
</dbReference>
<dbReference type="EMBL" id="LT670818">
    <property type="protein sequence ID" value="SHG22008.1"/>
    <property type="molecule type" value="Genomic_DNA"/>
</dbReference>
<feature type="domain" description="Amidohydrolase-related" evidence="3">
    <location>
        <begin position="39"/>
        <end position="378"/>
    </location>
</feature>
<evidence type="ECO:0000313" key="5">
    <source>
        <dbReference type="Proteomes" id="UP000190675"/>
    </source>
</evidence>
<dbReference type="PANTHER" id="PTHR21240">
    <property type="entry name" value="2-AMINO-3-CARBOXYLMUCONATE-6-SEMIALDEHYDE DECARBOXYLASE"/>
    <property type="match status" value="1"/>
</dbReference>
<dbReference type="GO" id="GO:0016787">
    <property type="term" value="F:hydrolase activity"/>
    <property type="evidence" value="ECO:0007669"/>
    <property type="project" value="InterPro"/>
</dbReference>
<dbReference type="GO" id="GO:0016831">
    <property type="term" value="F:carboxy-lyase activity"/>
    <property type="evidence" value="ECO:0007669"/>
    <property type="project" value="InterPro"/>
</dbReference>
<gene>
    <name evidence="4" type="ORF">SAMN05444169_1208</name>
</gene>
<dbReference type="GO" id="GO:0005737">
    <property type="term" value="C:cytoplasm"/>
    <property type="evidence" value="ECO:0007669"/>
    <property type="project" value="TreeGrafter"/>
</dbReference>
<organism evidence="4 5">
    <name type="scientific">Bradyrhizobium erythrophlei</name>
    <dbReference type="NCBI Taxonomy" id="1437360"/>
    <lineage>
        <taxon>Bacteria</taxon>
        <taxon>Pseudomonadati</taxon>
        <taxon>Pseudomonadota</taxon>
        <taxon>Alphaproteobacteria</taxon>
        <taxon>Hyphomicrobiales</taxon>
        <taxon>Nitrobacteraceae</taxon>
        <taxon>Bradyrhizobium</taxon>
    </lineage>
</organism>
<evidence type="ECO:0000256" key="1">
    <source>
        <dbReference type="ARBA" id="ARBA00023239"/>
    </source>
</evidence>
<sequence>MDGQARPLYAGVRTTSAGINGRRDYEETEVMTSPIAGGVDCDLHPAVPHLTSLLPYLNDYWRDQVTTRGMTDLVSQSYPTHSPISSRPDWRPAKGKPGSSLVDMQAQALDPFGVSHGICNPLYGVQMVFSEDMADAFCRALNDWLVKEWLDRDDRLRGSIVIPVQSVEKSVAEIERCARDRRFVQVLMLVMGDMPLGKRAYWPIYAAAERLGLPIGIHAGSNYHNPPTSVGWGSYHIEDYVAQAQAFQTQLTSLIVEGVFARHPNLKMVMLESGFTWLPPFLWRLHKFWRGIRMETPWVDRAPLDIVRSNIRFSLQPVDAPPDPKILNRLFEHMQSDELLLFSTDYPHWQFDGDAALPEGMSADFVRKVMIENPYATYTRLKQPVLKETMP</sequence>
<dbReference type="PANTHER" id="PTHR21240:SF28">
    <property type="entry name" value="ISO-OROTATE DECARBOXYLASE (EUROFUNG)"/>
    <property type="match status" value="1"/>
</dbReference>
<dbReference type="Proteomes" id="UP000190675">
    <property type="component" value="Chromosome I"/>
</dbReference>
<protein>
    <recommendedName>
        <fullName evidence="3">Amidohydrolase-related domain-containing protein</fullName>
    </recommendedName>
</protein>
<evidence type="ECO:0000313" key="4">
    <source>
        <dbReference type="EMBL" id="SHG22008.1"/>
    </source>
</evidence>
<dbReference type="Gene3D" id="3.20.20.140">
    <property type="entry name" value="Metal-dependent hydrolases"/>
    <property type="match status" value="1"/>
</dbReference>